<evidence type="ECO:0000256" key="1">
    <source>
        <dbReference type="ARBA" id="ARBA00023015"/>
    </source>
</evidence>
<accession>A0ABX7LIG6</accession>
<dbReference type="PROSITE" id="PS50932">
    <property type="entry name" value="HTH_LACI_2"/>
    <property type="match status" value="1"/>
</dbReference>
<evidence type="ECO:0000313" key="5">
    <source>
        <dbReference type="EMBL" id="QSF47888.1"/>
    </source>
</evidence>
<name>A0ABX7LIG6_9BACL</name>
<keyword evidence="1" id="KW-0805">Transcription regulation</keyword>
<dbReference type="SUPFAM" id="SSF47413">
    <property type="entry name" value="lambda repressor-like DNA-binding domains"/>
    <property type="match status" value="1"/>
</dbReference>
<dbReference type="Proteomes" id="UP000663452">
    <property type="component" value="Chromosome"/>
</dbReference>
<dbReference type="SMART" id="SM00354">
    <property type="entry name" value="HTH_LACI"/>
    <property type="match status" value="1"/>
</dbReference>
<gene>
    <name evidence="5" type="ORF">JRJ22_20955</name>
</gene>
<protein>
    <submittedName>
        <fullName evidence="5">LacI family DNA-binding transcriptional regulator</fullName>
    </submittedName>
</protein>
<evidence type="ECO:0000259" key="4">
    <source>
        <dbReference type="PROSITE" id="PS50932"/>
    </source>
</evidence>
<dbReference type="InterPro" id="IPR010982">
    <property type="entry name" value="Lambda_DNA-bd_dom_sf"/>
</dbReference>
<keyword evidence="3" id="KW-0804">Transcription</keyword>
<reference evidence="5 6" key="1">
    <citation type="submission" date="2021-02" db="EMBL/GenBank/DDBJ databases">
        <title>Paenibacillus tianjinensis sp. nov.</title>
        <authorList>
            <person name="Liu H."/>
        </authorList>
    </citation>
    <scope>NUCLEOTIDE SEQUENCE [LARGE SCALE GENOMIC DNA]</scope>
    <source>
        <strain evidence="5 6">TB2019</strain>
    </source>
</reference>
<dbReference type="InterPro" id="IPR000843">
    <property type="entry name" value="HTH_LacI"/>
</dbReference>
<dbReference type="GO" id="GO:0003677">
    <property type="term" value="F:DNA binding"/>
    <property type="evidence" value="ECO:0007669"/>
    <property type="project" value="UniProtKB-KW"/>
</dbReference>
<dbReference type="InterPro" id="IPR028082">
    <property type="entry name" value="Peripla_BP_I"/>
</dbReference>
<dbReference type="Pfam" id="PF00356">
    <property type="entry name" value="LacI"/>
    <property type="match status" value="1"/>
</dbReference>
<keyword evidence="2 5" id="KW-0238">DNA-binding</keyword>
<evidence type="ECO:0000256" key="3">
    <source>
        <dbReference type="ARBA" id="ARBA00023163"/>
    </source>
</evidence>
<keyword evidence="6" id="KW-1185">Reference proteome</keyword>
<evidence type="ECO:0000313" key="6">
    <source>
        <dbReference type="Proteomes" id="UP000663452"/>
    </source>
</evidence>
<sequence>MTVTMKKVARRAGVSISTVSRVLTGHSNVREETSRKVRQTMEELGYTPNIIAQNLVTRSTRCICVLLPGTAEKWSSNLFFMELIRGIVLGAGRLSYDIQIGSGAGEQEELEAVSRLMKGGRADGVILLASRMNSAEVNFLKQGSYPFVLVEDDRAAFGRNQSQGQQVKFKSQVVDPASAGFTGCSQGGPLFDGLMDDCISRMGAMASLMLIESIQRPGKTPLPEGRFIKAAQFVLRNQS</sequence>
<evidence type="ECO:0000256" key="2">
    <source>
        <dbReference type="ARBA" id="ARBA00023125"/>
    </source>
</evidence>
<dbReference type="SUPFAM" id="SSF53822">
    <property type="entry name" value="Periplasmic binding protein-like I"/>
    <property type="match status" value="1"/>
</dbReference>
<dbReference type="CDD" id="cd01392">
    <property type="entry name" value="HTH_LacI"/>
    <property type="match status" value="1"/>
</dbReference>
<dbReference type="Gene3D" id="1.10.260.40">
    <property type="entry name" value="lambda repressor-like DNA-binding domains"/>
    <property type="match status" value="1"/>
</dbReference>
<dbReference type="Gene3D" id="3.40.50.2300">
    <property type="match status" value="1"/>
</dbReference>
<dbReference type="PANTHER" id="PTHR30146:SF109">
    <property type="entry name" value="HTH-TYPE TRANSCRIPTIONAL REGULATOR GALS"/>
    <property type="match status" value="1"/>
</dbReference>
<dbReference type="PANTHER" id="PTHR30146">
    <property type="entry name" value="LACI-RELATED TRANSCRIPTIONAL REPRESSOR"/>
    <property type="match status" value="1"/>
</dbReference>
<organism evidence="5 6">
    <name type="scientific">Paenibacillus tianjinensis</name>
    <dbReference type="NCBI Taxonomy" id="2810347"/>
    <lineage>
        <taxon>Bacteria</taxon>
        <taxon>Bacillati</taxon>
        <taxon>Bacillota</taxon>
        <taxon>Bacilli</taxon>
        <taxon>Bacillales</taxon>
        <taxon>Paenibacillaceae</taxon>
        <taxon>Paenibacillus</taxon>
    </lineage>
</organism>
<dbReference type="EMBL" id="CP070969">
    <property type="protein sequence ID" value="QSF47888.1"/>
    <property type="molecule type" value="Genomic_DNA"/>
</dbReference>
<feature type="domain" description="HTH lacI-type" evidence="4">
    <location>
        <begin position="3"/>
        <end position="57"/>
    </location>
</feature>
<proteinExistence type="predicted"/>